<accession>A0A1I7YA82</accession>
<dbReference type="AlphaFoldDB" id="A0A1I7YA82"/>
<keyword evidence="1" id="KW-1185">Reference proteome</keyword>
<proteinExistence type="predicted"/>
<protein>
    <submittedName>
        <fullName evidence="2">F-box domain-containing protein</fullName>
    </submittedName>
</protein>
<dbReference type="Proteomes" id="UP000095287">
    <property type="component" value="Unplaced"/>
</dbReference>
<dbReference type="WBParaSite" id="L893_g14250.t1">
    <property type="protein sequence ID" value="L893_g14250.t1"/>
    <property type="gene ID" value="L893_g14250"/>
</dbReference>
<evidence type="ECO:0000313" key="1">
    <source>
        <dbReference type="Proteomes" id="UP000095287"/>
    </source>
</evidence>
<evidence type="ECO:0000313" key="2">
    <source>
        <dbReference type="WBParaSite" id="L893_g14250.t1"/>
    </source>
</evidence>
<name>A0A1I7YA82_9BILA</name>
<sequence length="305" mass="35056">MEFVPIAFVDALCTRLEYEDLEELKEIENLWSSLAETHYTKRRHFSLYLNMNGDGTQVGMEIWQSVGDPLVPHSSLSKYDRINYILVEAEYYTDLPASYQCYNLHCFRTKVWPVLQSSAAHYSMDKSFKMPTKSQKMLSEILFSSLQGHIFSLKSWYTGPECIKFIEKQVDLGHIKSIELSSEEGWPQSLKSTLKFFLKCPNFASLEMGYSNLTVDLDMATLIVERFVGGDYSFAFFRGRASFTPEMLKGVHQESIVSDAADLYSWNTTTVDSVVWSAPDWLLGAFFYTDKNVLLKIYKPSSFDC</sequence>
<reference evidence="2" key="1">
    <citation type="submission" date="2016-11" db="UniProtKB">
        <authorList>
            <consortium name="WormBaseParasite"/>
        </authorList>
    </citation>
    <scope>IDENTIFICATION</scope>
</reference>
<organism evidence="1 2">
    <name type="scientific">Steinernema glaseri</name>
    <dbReference type="NCBI Taxonomy" id="37863"/>
    <lineage>
        <taxon>Eukaryota</taxon>
        <taxon>Metazoa</taxon>
        <taxon>Ecdysozoa</taxon>
        <taxon>Nematoda</taxon>
        <taxon>Chromadorea</taxon>
        <taxon>Rhabditida</taxon>
        <taxon>Tylenchina</taxon>
        <taxon>Panagrolaimomorpha</taxon>
        <taxon>Strongyloidoidea</taxon>
        <taxon>Steinernematidae</taxon>
        <taxon>Steinernema</taxon>
    </lineage>
</organism>